<evidence type="ECO:0000313" key="1">
    <source>
        <dbReference type="EMBL" id="WOT06781.1"/>
    </source>
</evidence>
<name>A0ABZ0K317_9GAMM</name>
<reference evidence="1 2" key="1">
    <citation type="submission" date="2023-10" db="EMBL/GenBank/DDBJ databases">
        <title>Complete genome sequence of Shewanella sp. DAU334.</title>
        <authorList>
            <person name="Lee Y.-S."/>
            <person name="Jeong H.-R."/>
            <person name="Hwang E.-J."/>
            <person name="Choi Y.-L."/>
            <person name="Kim G.-D."/>
        </authorList>
    </citation>
    <scope>NUCLEOTIDE SEQUENCE [LARGE SCALE GENOMIC DNA]</scope>
    <source>
        <strain evidence="1 2">DAU334</strain>
    </source>
</reference>
<evidence type="ECO:0000313" key="2">
    <source>
        <dbReference type="Proteomes" id="UP001529491"/>
    </source>
</evidence>
<protein>
    <submittedName>
        <fullName evidence="1">NAD(P)-dependent oxidoreductase</fullName>
    </submittedName>
</protein>
<keyword evidence="2" id="KW-1185">Reference proteome</keyword>
<dbReference type="Proteomes" id="UP001529491">
    <property type="component" value="Chromosome"/>
</dbReference>
<sequence length="181" mass="19907">MMPLIVSKPLRVLVIGAGKAGQIKLKSALRYQTDVSLMTLASPALSMAFDGPVINADFYQLPLAAMHDYDLIYLAIPWPKDVALQQFIAQWAQQVLGLNKLLCVSCQPHLGNVVNPCSRQTHGFTLTLSGAQMRPRISRGLCDFLARQLSAKLDDAEHEALTEQTFPNFPLAPLKDAHETP</sequence>
<dbReference type="Pfam" id="PF13241">
    <property type="entry name" value="NAD_binding_7"/>
    <property type="match status" value="1"/>
</dbReference>
<dbReference type="RefSeq" id="WP_310471052.1">
    <property type="nucleotide sequence ID" value="NZ_CP136522.1"/>
</dbReference>
<accession>A0ABZ0K317</accession>
<dbReference type="EMBL" id="CP136522">
    <property type="protein sequence ID" value="WOT06781.1"/>
    <property type="molecule type" value="Genomic_DNA"/>
</dbReference>
<dbReference type="Gene3D" id="3.40.50.720">
    <property type="entry name" value="NAD(P)-binding Rossmann-like Domain"/>
    <property type="match status" value="1"/>
</dbReference>
<proteinExistence type="predicted"/>
<gene>
    <name evidence="1" type="ORF">RGE70_08535</name>
</gene>
<organism evidence="1 2">
    <name type="scientific">Shewanella youngdeokensis</name>
    <dbReference type="NCBI Taxonomy" id="2999068"/>
    <lineage>
        <taxon>Bacteria</taxon>
        <taxon>Pseudomonadati</taxon>
        <taxon>Pseudomonadota</taxon>
        <taxon>Gammaproteobacteria</taxon>
        <taxon>Alteromonadales</taxon>
        <taxon>Shewanellaceae</taxon>
        <taxon>Shewanella</taxon>
    </lineage>
</organism>